<feature type="compositionally biased region" description="Low complexity" evidence="1">
    <location>
        <begin position="532"/>
        <end position="543"/>
    </location>
</feature>
<dbReference type="Proteomes" id="UP000002038">
    <property type="component" value="Unassembled WGS sequence"/>
</dbReference>
<protein>
    <submittedName>
        <fullName evidence="3">Uncharacterized protein</fullName>
    </submittedName>
</protein>
<keyword evidence="4" id="KW-1185">Reference proteome</keyword>
<proteinExistence type="predicted"/>
<feature type="chain" id="PRO_5008107668" evidence="2">
    <location>
        <begin position="19"/>
        <end position="554"/>
    </location>
</feature>
<evidence type="ECO:0000256" key="1">
    <source>
        <dbReference type="SAM" id="MobiDB-lite"/>
    </source>
</evidence>
<dbReference type="KEGG" id="bgh:BDBG_09057"/>
<name>A0A179V3C6_BLAGS</name>
<dbReference type="OrthoDB" id="2142213at2759"/>
<evidence type="ECO:0000313" key="3">
    <source>
        <dbReference type="EMBL" id="OAT13949.1"/>
    </source>
</evidence>
<accession>A0A179V3C6</accession>
<dbReference type="GeneID" id="8508442"/>
<dbReference type="VEuPathDB" id="FungiDB:BDBG_09057"/>
<sequence>MVVLSLLCPLMLLGLASAQIIKDPLVKNVLDFDSTFDASLPAPQKYTYKKWTTYEIEQGLPPDSTWTASYYEKESRHYCRADFSVYNVTYADCPEPWVIGHCAKAEISREATFDLLGRLPSSARGVISDLLNANIERGLSFRWHNKHSVMLGGYFRPADGLKAALAALWVGGPGVPYETFLNAVNADTCVADTRAAESLKRDGSLGDAVEKGFAVAAYLKLVKGTPPFDASCMSNQLKVLGAILDQRWDAPGQCPDKKAPELVKYRSVLFSAGIEVLNTDPVPGSRPAEVVYWPKFKGYPEFCWNEARAQRSNDDLRPRCEPRRLNVFNVTYEDCPDQDPWVICHCSDAQQSLDDVIRRVGQLPPGLRSHMIHLIAFEHSSVGGAAVLPWNMVMIFGEAQDSVYMHEASHCIDRGFYASETFRTAKAKDSCWPTHYSKSADIELFAEIGVLYLYDKSGKTLIQRGHDPACLANGLKAIDAYVGLDYQRGGSKCFKRKPNSKVVYPPGFQIQSPEPYISNAVIEDFSNPGDVSSLSSLSSPASPWGDYPREIHGQ</sequence>
<evidence type="ECO:0000256" key="2">
    <source>
        <dbReference type="SAM" id="SignalP"/>
    </source>
</evidence>
<dbReference type="EMBL" id="GG657481">
    <property type="protein sequence ID" value="OAT13949.1"/>
    <property type="molecule type" value="Genomic_DNA"/>
</dbReference>
<gene>
    <name evidence="3" type="ORF">BDBG_09057</name>
</gene>
<reference evidence="4" key="1">
    <citation type="journal article" date="2015" name="PLoS Genet.">
        <title>The dynamic genome and transcriptome of the human fungal pathogen Blastomyces and close relative Emmonsia.</title>
        <authorList>
            <person name="Munoz J.F."/>
            <person name="Gauthier G.M."/>
            <person name="Desjardins C.A."/>
            <person name="Gallo J.E."/>
            <person name="Holder J."/>
            <person name="Sullivan T.D."/>
            <person name="Marty A.J."/>
            <person name="Carmen J.C."/>
            <person name="Chen Z."/>
            <person name="Ding L."/>
            <person name="Gujja S."/>
            <person name="Magrini V."/>
            <person name="Misas E."/>
            <person name="Mitreva M."/>
            <person name="Priest M."/>
            <person name="Saif S."/>
            <person name="Whiston E.A."/>
            <person name="Young S."/>
            <person name="Zeng Q."/>
            <person name="Goldman W.E."/>
            <person name="Mardis E.R."/>
            <person name="Taylor J.W."/>
            <person name="McEwen J.G."/>
            <person name="Clay O.K."/>
            <person name="Klein B.S."/>
            <person name="Cuomo C.A."/>
        </authorList>
    </citation>
    <scope>NUCLEOTIDE SEQUENCE [LARGE SCALE GENOMIC DNA]</scope>
    <source>
        <strain evidence="4">SLH14081</strain>
    </source>
</reference>
<feature type="region of interest" description="Disordered" evidence="1">
    <location>
        <begin position="530"/>
        <end position="554"/>
    </location>
</feature>
<evidence type="ECO:0000313" key="4">
    <source>
        <dbReference type="Proteomes" id="UP000002038"/>
    </source>
</evidence>
<feature type="signal peptide" evidence="2">
    <location>
        <begin position="1"/>
        <end position="18"/>
    </location>
</feature>
<keyword evidence="2" id="KW-0732">Signal</keyword>
<dbReference type="AlphaFoldDB" id="A0A179V3C6"/>
<organism evidence="3 4">
    <name type="scientific">Blastomyces gilchristii (strain SLH14081)</name>
    <name type="common">Blastomyces dermatitidis</name>
    <dbReference type="NCBI Taxonomy" id="559298"/>
    <lineage>
        <taxon>Eukaryota</taxon>
        <taxon>Fungi</taxon>
        <taxon>Dikarya</taxon>
        <taxon>Ascomycota</taxon>
        <taxon>Pezizomycotina</taxon>
        <taxon>Eurotiomycetes</taxon>
        <taxon>Eurotiomycetidae</taxon>
        <taxon>Onygenales</taxon>
        <taxon>Ajellomycetaceae</taxon>
        <taxon>Blastomyces</taxon>
    </lineage>
</organism>
<dbReference type="RefSeq" id="XP_002620567.1">
    <property type="nucleotide sequence ID" value="XM_002620521.2"/>
</dbReference>